<keyword evidence="1" id="KW-0175">Coiled coil</keyword>
<feature type="compositionally biased region" description="Basic and acidic residues" evidence="2">
    <location>
        <begin position="87"/>
        <end position="120"/>
    </location>
</feature>
<dbReference type="EMBL" id="KQ421600">
    <property type="protein sequence ID" value="KOF77044.1"/>
    <property type="molecule type" value="Genomic_DNA"/>
</dbReference>
<dbReference type="AlphaFoldDB" id="A0A0L8GJH4"/>
<evidence type="ECO:0000313" key="3">
    <source>
        <dbReference type="EMBL" id="KOF77044.1"/>
    </source>
</evidence>
<evidence type="ECO:0000256" key="2">
    <source>
        <dbReference type="SAM" id="MobiDB-lite"/>
    </source>
</evidence>
<name>A0A0L8GJH4_OCTBM</name>
<sequence>MSTCHTSRSSISWMHSRPASTINLSIGRKRKEVVKEVEKEFEKEVEKEESEKLVEKEVEKELEEELEGEFEKEDIAARTLATLVEEKDLGGQQHEGDKATLSKMEEDKDREKVPRVEQGKGKQARKAKKHRWNFVTYSKNTETERKIMKLKSIIRVKLPTDIFWENVKAILVDKERLYGRGLDLPGVVVEFDELPPVLELNELEPFMRYLKK</sequence>
<evidence type="ECO:0000256" key="1">
    <source>
        <dbReference type="SAM" id="Coils"/>
    </source>
</evidence>
<gene>
    <name evidence="3" type="ORF">OCBIM_22032577mg</name>
</gene>
<proteinExistence type="predicted"/>
<feature type="coiled-coil region" evidence="1">
    <location>
        <begin position="31"/>
        <end position="65"/>
    </location>
</feature>
<protein>
    <submittedName>
        <fullName evidence="3">Uncharacterized protein</fullName>
    </submittedName>
</protein>
<accession>A0A0L8GJH4</accession>
<reference evidence="3" key="1">
    <citation type="submission" date="2015-07" db="EMBL/GenBank/DDBJ databases">
        <title>MeaNS - Measles Nucleotide Surveillance Program.</title>
        <authorList>
            <person name="Tran T."/>
            <person name="Druce J."/>
        </authorList>
    </citation>
    <scope>NUCLEOTIDE SEQUENCE</scope>
    <source>
        <strain evidence="3">UCB-OBI-ISO-001</strain>
        <tissue evidence="3">Gonad</tissue>
    </source>
</reference>
<feature type="non-terminal residue" evidence="3">
    <location>
        <position position="212"/>
    </location>
</feature>
<feature type="region of interest" description="Disordered" evidence="2">
    <location>
        <begin position="87"/>
        <end position="122"/>
    </location>
</feature>
<organism evidence="3">
    <name type="scientific">Octopus bimaculoides</name>
    <name type="common">California two-spotted octopus</name>
    <dbReference type="NCBI Taxonomy" id="37653"/>
    <lineage>
        <taxon>Eukaryota</taxon>
        <taxon>Metazoa</taxon>
        <taxon>Spiralia</taxon>
        <taxon>Lophotrochozoa</taxon>
        <taxon>Mollusca</taxon>
        <taxon>Cephalopoda</taxon>
        <taxon>Coleoidea</taxon>
        <taxon>Octopodiformes</taxon>
        <taxon>Octopoda</taxon>
        <taxon>Incirrata</taxon>
        <taxon>Octopodidae</taxon>
        <taxon>Octopus</taxon>
    </lineage>
</organism>